<dbReference type="CDD" id="cd17748">
    <property type="entry name" value="BRCT_DNA_ligase_like"/>
    <property type="match status" value="1"/>
</dbReference>
<evidence type="ECO:0000313" key="3">
    <source>
        <dbReference type="EMBL" id="RFT07480.1"/>
    </source>
</evidence>
<dbReference type="InterPro" id="IPR012337">
    <property type="entry name" value="RNaseH-like_sf"/>
</dbReference>
<dbReference type="EMBL" id="QQRQ01000002">
    <property type="protein sequence ID" value="RFT07480.1"/>
    <property type="molecule type" value="Genomic_DNA"/>
</dbReference>
<dbReference type="GO" id="GO:0005829">
    <property type="term" value="C:cytosol"/>
    <property type="evidence" value="ECO:0007669"/>
    <property type="project" value="TreeGrafter"/>
</dbReference>
<dbReference type="InterPro" id="IPR036420">
    <property type="entry name" value="BRCT_dom_sf"/>
</dbReference>
<dbReference type="PANTHER" id="PTHR30231">
    <property type="entry name" value="DNA POLYMERASE III SUBUNIT EPSILON"/>
    <property type="match status" value="1"/>
</dbReference>
<evidence type="ECO:0000256" key="1">
    <source>
        <dbReference type="SAM" id="MobiDB-lite"/>
    </source>
</evidence>
<comment type="caution">
    <text evidence="3">The sequence shown here is derived from an EMBL/GenBank/DDBJ whole genome shotgun (WGS) entry which is preliminary data.</text>
</comment>
<feature type="domain" description="Exonuclease" evidence="2">
    <location>
        <begin position="18"/>
        <end position="185"/>
    </location>
</feature>
<protein>
    <recommendedName>
        <fullName evidence="2">Exonuclease domain-containing protein</fullName>
    </recommendedName>
</protein>
<name>A0A3E2B609_9FIRM</name>
<proteinExistence type="predicted"/>
<dbReference type="RefSeq" id="WP_021919579.1">
    <property type="nucleotide sequence ID" value="NZ_CAKXKJ010000009.1"/>
</dbReference>
<dbReference type="Gene3D" id="3.40.50.10190">
    <property type="entry name" value="BRCT domain"/>
    <property type="match status" value="1"/>
</dbReference>
<gene>
    <name evidence="3" type="ORF">DV520_02215</name>
</gene>
<dbReference type="OrthoDB" id="9776650at2"/>
<accession>A0A3E2B609</accession>
<dbReference type="GeneID" id="97994552"/>
<dbReference type="Gene3D" id="3.30.420.10">
    <property type="entry name" value="Ribonuclease H-like superfamily/Ribonuclease H"/>
    <property type="match status" value="1"/>
</dbReference>
<dbReference type="SUPFAM" id="SSF53098">
    <property type="entry name" value="Ribonuclease H-like"/>
    <property type="match status" value="1"/>
</dbReference>
<sequence length="353" mass="38699">MDVRDKQSLPLSANQHVDFVAIDFETATSDPNSACAVGLAFVVGLRVVATTHHLIQPPGNRYDQGNIHVHGIYPEDTEHAPDFLTVWQELHPLLAGKALIAHNARFDMSVIKASLAAYGDPYVRQYADFKYIDSIAMARDLVPGRKNLAACAQALAIPLTHHHNAECDAVACAQIAIACIQANHCLNLGEFCFSQPHIRIQEVADLALPVAPQPPSQRRKPRVSPAYRPPIRPKEIRPQVSFFDPKHPLYQKAVVFTGELSIDRREAMQRAVNVGAVIKTAVSRKTDFLVVGRQYDGPGGTATVSNKEEKARAILAEGKSNLCLLTEAEFFRLLQGSLHHTLPAEPRAAATKP</sequence>
<reference evidence="3 4" key="1">
    <citation type="submission" date="2018-07" db="EMBL/GenBank/DDBJ databases">
        <title>GABA Modulating Bacteria of the Human Gut Microbiota.</title>
        <authorList>
            <person name="Strandwitz P."/>
            <person name="Kim K.H."/>
            <person name="Terekhova D."/>
            <person name="Liu J.K."/>
            <person name="Sharma A."/>
            <person name="Levering J."/>
            <person name="Mcdonald D."/>
            <person name="Dietrich D."/>
            <person name="Ramadhar T.R."/>
            <person name="Lekbua A."/>
            <person name="Mroue N."/>
            <person name="Liston C."/>
            <person name="Stewart E.J."/>
            <person name="Dubin M.J."/>
            <person name="Zengler K."/>
            <person name="Knight R."/>
            <person name="Gilbert J.A."/>
            <person name="Clardy J."/>
            <person name="Lewis K."/>
        </authorList>
    </citation>
    <scope>NUCLEOTIDE SEQUENCE [LARGE SCALE GENOMIC DNA]</scope>
    <source>
        <strain evidence="3 4">KLE1738</strain>
    </source>
</reference>
<evidence type="ECO:0000259" key="2">
    <source>
        <dbReference type="SMART" id="SM00479"/>
    </source>
</evidence>
<dbReference type="InterPro" id="IPR013520">
    <property type="entry name" value="Ribonucl_H"/>
</dbReference>
<dbReference type="SUPFAM" id="SSF52113">
    <property type="entry name" value="BRCT domain"/>
    <property type="match status" value="1"/>
</dbReference>
<dbReference type="Pfam" id="PF00929">
    <property type="entry name" value="RNase_T"/>
    <property type="match status" value="1"/>
</dbReference>
<dbReference type="InterPro" id="IPR036397">
    <property type="entry name" value="RNaseH_sf"/>
</dbReference>
<evidence type="ECO:0000313" key="4">
    <source>
        <dbReference type="Proteomes" id="UP000260649"/>
    </source>
</evidence>
<dbReference type="PANTHER" id="PTHR30231:SF42">
    <property type="entry name" value="EXONUCLEASE"/>
    <property type="match status" value="1"/>
</dbReference>
<feature type="region of interest" description="Disordered" evidence="1">
    <location>
        <begin position="211"/>
        <end position="230"/>
    </location>
</feature>
<dbReference type="CDD" id="cd06130">
    <property type="entry name" value="DNA_pol_III_epsilon_like"/>
    <property type="match status" value="1"/>
</dbReference>
<keyword evidence="4" id="KW-1185">Reference proteome</keyword>
<dbReference type="SMART" id="SM00479">
    <property type="entry name" value="EXOIII"/>
    <property type="match status" value="1"/>
</dbReference>
<dbReference type="GO" id="GO:0008408">
    <property type="term" value="F:3'-5' exonuclease activity"/>
    <property type="evidence" value="ECO:0007669"/>
    <property type="project" value="TreeGrafter"/>
</dbReference>
<dbReference type="GO" id="GO:0003676">
    <property type="term" value="F:nucleic acid binding"/>
    <property type="evidence" value="ECO:0007669"/>
    <property type="project" value="InterPro"/>
</dbReference>
<organism evidence="3 4">
    <name type="scientific">Evtepia gabavorous</name>
    <dbReference type="NCBI Taxonomy" id="2211183"/>
    <lineage>
        <taxon>Bacteria</taxon>
        <taxon>Bacillati</taxon>
        <taxon>Bacillota</taxon>
        <taxon>Clostridia</taxon>
        <taxon>Eubacteriales</taxon>
        <taxon>Evtepia</taxon>
    </lineage>
</organism>
<dbReference type="Proteomes" id="UP000260649">
    <property type="component" value="Unassembled WGS sequence"/>
</dbReference>
<dbReference type="AlphaFoldDB" id="A0A3E2B609"/>